<accession>A0A6A6MSI7</accession>
<proteinExistence type="predicted"/>
<dbReference type="EMBL" id="JAAGAX010000005">
    <property type="protein sequence ID" value="KAF2316174.1"/>
    <property type="molecule type" value="Genomic_DNA"/>
</dbReference>
<dbReference type="Proteomes" id="UP000467840">
    <property type="component" value="Chromosome 15"/>
</dbReference>
<organism evidence="2 3">
    <name type="scientific">Hevea brasiliensis</name>
    <name type="common">Para rubber tree</name>
    <name type="synonym">Siphonia brasiliensis</name>
    <dbReference type="NCBI Taxonomy" id="3981"/>
    <lineage>
        <taxon>Eukaryota</taxon>
        <taxon>Viridiplantae</taxon>
        <taxon>Streptophyta</taxon>
        <taxon>Embryophyta</taxon>
        <taxon>Tracheophyta</taxon>
        <taxon>Spermatophyta</taxon>
        <taxon>Magnoliopsida</taxon>
        <taxon>eudicotyledons</taxon>
        <taxon>Gunneridae</taxon>
        <taxon>Pentapetalae</taxon>
        <taxon>rosids</taxon>
        <taxon>fabids</taxon>
        <taxon>Malpighiales</taxon>
        <taxon>Euphorbiaceae</taxon>
        <taxon>Crotonoideae</taxon>
        <taxon>Micrandreae</taxon>
        <taxon>Hevea</taxon>
    </lineage>
</organism>
<sequence>MFDPFSWSYTDVPSTSTYGLGGAEAFDMYFAPHDFGFVTFASGMGLFGHCDSSSINDQVGPSTSIQQASLELQLMSTQDVDESEHQAEHRKHGRLANALREVNNILTSPMYASDYEMSDEDI</sequence>
<evidence type="ECO:0000313" key="3">
    <source>
        <dbReference type="Proteomes" id="UP000467840"/>
    </source>
</evidence>
<evidence type="ECO:0000313" key="2">
    <source>
        <dbReference type="EMBL" id="KAF2316174.1"/>
    </source>
</evidence>
<reference evidence="2 3" key="1">
    <citation type="journal article" date="2020" name="Mol. Plant">
        <title>The Chromosome-Based Rubber Tree Genome Provides New Insights into Spurge Genome Evolution and Rubber Biosynthesis.</title>
        <authorList>
            <person name="Liu J."/>
            <person name="Shi C."/>
            <person name="Shi C.C."/>
            <person name="Li W."/>
            <person name="Zhang Q.J."/>
            <person name="Zhang Y."/>
            <person name="Li K."/>
            <person name="Lu H.F."/>
            <person name="Shi C."/>
            <person name="Zhu S.T."/>
            <person name="Xiao Z.Y."/>
            <person name="Nan H."/>
            <person name="Yue Y."/>
            <person name="Zhu X.G."/>
            <person name="Wu Y."/>
            <person name="Hong X.N."/>
            <person name="Fan G.Y."/>
            <person name="Tong Y."/>
            <person name="Zhang D."/>
            <person name="Mao C.L."/>
            <person name="Liu Y.L."/>
            <person name="Hao S.J."/>
            <person name="Liu W.Q."/>
            <person name="Lv M.Q."/>
            <person name="Zhang H.B."/>
            <person name="Liu Y."/>
            <person name="Hu-Tang G.R."/>
            <person name="Wang J.P."/>
            <person name="Wang J.H."/>
            <person name="Sun Y.H."/>
            <person name="Ni S.B."/>
            <person name="Chen W.B."/>
            <person name="Zhang X.C."/>
            <person name="Jiao Y.N."/>
            <person name="Eichler E.E."/>
            <person name="Li G.H."/>
            <person name="Liu X."/>
            <person name="Gao L.Z."/>
        </authorList>
    </citation>
    <scope>NUCLEOTIDE SEQUENCE [LARGE SCALE GENOMIC DNA]</scope>
    <source>
        <strain evidence="3">cv. GT1</strain>
        <tissue evidence="2">Leaf</tissue>
    </source>
</reference>
<dbReference type="AlphaFoldDB" id="A0A6A6MSI7"/>
<keyword evidence="3" id="KW-1185">Reference proteome</keyword>
<name>A0A6A6MSI7_HEVBR</name>
<feature type="region of interest" description="Disordered" evidence="1">
    <location>
        <begin position="75"/>
        <end position="94"/>
    </location>
</feature>
<comment type="caution">
    <text evidence="2">The sequence shown here is derived from an EMBL/GenBank/DDBJ whole genome shotgun (WGS) entry which is preliminary data.</text>
</comment>
<gene>
    <name evidence="2" type="ORF">GH714_041515</name>
</gene>
<evidence type="ECO:0000256" key="1">
    <source>
        <dbReference type="SAM" id="MobiDB-lite"/>
    </source>
</evidence>
<protein>
    <submittedName>
        <fullName evidence="2">Uncharacterized protein</fullName>
    </submittedName>
</protein>